<gene>
    <name evidence="1" type="ORF">GCM10010394_25240</name>
</gene>
<evidence type="ECO:0000313" key="1">
    <source>
        <dbReference type="EMBL" id="GAA0594774.1"/>
    </source>
</evidence>
<organism evidence="1 2">
    <name type="scientific">Streptomyces crystallinus</name>
    <dbReference type="NCBI Taxonomy" id="68191"/>
    <lineage>
        <taxon>Bacteria</taxon>
        <taxon>Bacillati</taxon>
        <taxon>Actinomycetota</taxon>
        <taxon>Actinomycetes</taxon>
        <taxon>Kitasatosporales</taxon>
        <taxon>Streptomycetaceae</taxon>
        <taxon>Streptomyces</taxon>
    </lineage>
</organism>
<dbReference type="RefSeq" id="WP_344073541.1">
    <property type="nucleotide sequence ID" value="NZ_BAAACA010000014.1"/>
</dbReference>
<comment type="caution">
    <text evidence="1">The sequence shown here is derived from an EMBL/GenBank/DDBJ whole genome shotgun (WGS) entry which is preliminary data.</text>
</comment>
<reference evidence="2" key="1">
    <citation type="journal article" date="2019" name="Int. J. Syst. Evol. Microbiol.">
        <title>The Global Catalogue of Microorganisms (GCM) 10K type strain sequencing project: providing services to taxonomists for standard genome sequencing and annotation.</title>
        <authorList>
            <consortium name="The Broad Institute Genomics Platform"/>
            <consortium name="The Broad Institute Genome Sequencing Center for Infectious Disease"/>
            <person name="Wu L."/>
            <person name="Ma J."/>
        </authorList>
    </citation>
    <scope>NUCLEOTIDE SEQUENCE [LARGE SCALE GENOMIC DNA]</scope>
    <source>
        <strain evidence="2">JCM 5067</strain>
    </source>
</reference>
<proteinExistence type="predicted"/>
<keyword evidence="2" id="KW-1185">Reference proteome</keyword>
<sequence>MESTLGTDVPSAQHVHLVLGGCSPEDAEAVLVSLDRWFPSERGVTVPSTRHLAAHPTVWTVMVDTSHLPDEVDPVALEESVIVNMQGGPRAVGRLRSTLSRAFEVSDDGTASGDQEVDVQLQLRSG</sequence>
<dbReference type="Proteomes" id="UP001500668">
    <property type="component" value="Unassembled WGS sequence"/>
</dbReference>
<accession>A0ABP3QSJ1</accession>
<dbReference type="EMBL" id="BAAACA010000014">
    <property type="protein sequence ID" value="GAA0594774.1"/>
    <property type="molecule type" value="Genomic_DNA"/>
</dbReference>
<name>A0ABP3QSJ1_9ACTN</name>
<protein>
    <submittedName>
        <fullName evidence="1">Uncharacterized protein</fullName>
    </submittedName>
</protein>
<evidence type="ECO:0000313" key="2">
    <source>
        <dbReference type="Proteomes" id="UP001500668"/>
    </source>
</evidence>